<dbReference type="Proteomes" id="UP000030742">
    <property type="component" value="Unassembled WGS sequence"/>
</dbReference>
<feature type="non-terminal residue" evidence="2">
    <location>
        <position position="138"/>
    </location>
</feature>
<dbReference type="STRING" id="77166.U4U7U0"/>
<dbReference type="GO" id="GO:0019781">
    <property type="term" value="F:NEDD8 activating enzyme activity"/>
    <property type="evidence" value="ECO:0007669"/>
    <property type="project" value="TreeGrafter"/>
</dbReference>
<dbReference type="InterPro" id="IPR045886">
    <property type="entry name" value="ThiF/MoeB/HesA"/>
</dbReference>
<sequence length="138" mass="15346">MSSPVPKSPEQSEKSRKYDRQLRLWGDHGQRLLENSKVCLINATALGTEILKSLILPGVGSFTIVDGEKVTEEDIGCNFFLEYESVGLPRAQIATQCLLELNPDVRGDYIDETAEHILSNTQNFFKNFTLVIATGVSE</sequence>
<dbReference type="SUPFAM" id="SSF69572">
    <property type="entry name" value="Activating enzymes of the ubiquitin-like proteins"/>
    <property type="match status" value="1"/>
</dbReference>
<dbReference type="Gene3D" id="3.40.50.720">
    <property type="entry name" value="NAD(P)-binding Rossmann-like Domain"/>
    <property type="match status" value="1"/>
</dbReference>
<evidence type="ECO:0000313" key="3">
    <source>
        <dbReference type="Proteomes" id="UP000030742"/>
    </source>
</evidence>
<dbReference type="PANTHER" id="PTHR10953">
    <property type="entry name" value="UBIQUITIN-ACTIVATING ENZYME E1"/>
    <property type="match status" value="1"/>
</dbReference>
<gene>
    <name evidence="2" type="ORF">D910_07328</name>
</gene>
<feature type="domain" description="THIF-type NAD/FAD binding fold" evidence="1">
    <location>
        <begin position="18"/>
        <end position="133"/>
    </location>
</feature>
<dbReference type="GO" id="GO:0045116">
    <property type="term" value="P:protein neddylation"/>
    <property type="evidence" value="ECO:0007669"/>
    <property type="project" value="TreeGrafter"/>
</dbReference>
<dbReference type="GO" id="GO:0005737">
    <property type="term" value="C:cytoplasm"/>
    <property type="evidence" value="ECO:0007669"/>
    <property type="project" value="TreeGrafter"/>
</dbReference>
<accession>U4U7U0</accession>
<evidence type="ECO:0000313" key="2">
    <source>
        <dbReference type="EMBL" id="ERL89969.1"/>
    </source>
</evidence>
<dbReference type="AlphaFoldDB" id="U4U7U0"/>
<proteinExistence type="predicted"/>
<reference evidence="2 3" key="1">
    <citation type="journal article" date="2013" name="Genome Biol.">
        <title>Draft genome of the mountain pine beetle, Dendroctonus ponderosae Hopkins, a major forest pest.</title>
        <authorList>
            <person name="Keeling C.I."/>
            <person name="Yuen M.M."/>
            <person name="Liao N.Y."/>
            <person name="Docking T.R."/>
            <person name="Chan S.K."/>
            <person name="Taylor G.A."/>
            <person name="Palmquist D.L."/>
            <person name="Jackman S.D."/>
            <person name="Nguyen A."/>
            <person name="Li M."/>
            <person name="Henderson H."/>
            <person name="Janes J.K."/>
            <person name="Zhao Y."/>
            <person name="Pandoh P."/>
            <person name="Moore R."/>
            <person name="Sperling F.A."/>
            <person name="Huber D.P."/>
            <person name="Birol I."/>
            <person name="Jones S.J."/>
            <person name="Bohlmann J."/>
        </authorList>
    </citation>
    <scope>NUCLEOTIDE SEQUENCE</scope>
</reference>
<dbReference type="OrthoDB" id="1708823at2759"/>
<dbReference type="InterPro" id="IPR000594">
    <property type="entry name" value="ThiF_NAD_FAD-bd"/>
</dbReference>
<protein>
    <recommendedName>
        <fullName evidence="1">THIF-type NAD/FAD binding fold domain-containing protein</fullName>
    </recommendedName>
</protein>
<evidence type="ECO:0000259" key="1">
    <source>
        <dbReference type="Pfam" id="PF00899"/>
    </source>
</evidence>
<dbReference type="PANTHER" id="PTHR10953:SF29">
    <property type="entry name" value="NEDD8-ACTIVATING ENZYME E1 REGULATORY SUBUNIT"/>
    <property type="match status" value="1"/>
</dbReference>
<dbReference type="InterPro" id="IPR035985">
    <property type="entry name" value="Ubiquitin-activating_enz"/>
</dbReference>
<dbReference type="Pfam" id="PF00899">
    <property type="entry name" value="ThiF"/>
    <property type="match status" value="1"/>
</dbReference>
<name>U4U7U0_DENPD</name>
<organism evidence="2 3">
    <name type="scientific">Dendroctonus ponderosae</name>
    <name type="common">Mountain pine beetle</name>
    <dbReference type="NCBI Taxonomy" id="77166"/>
    <lineage>
        <taxon>Eukaryota</taxon>
        <taxon>Metazoa</taxon>
        <taxon>Ecdysozoa</taxon>
        <taxon>Arthropoda</taxon>
        <taxon>Hexapoda</taxon>
        <taxon>Insecta</taxon>
        <taxon>Pterygota</taxon>
        <taxon>Neoptera</taxon>
        <taxon>Endopterygota</taxon>
        <taxon>Coleoptera</taxon>
        <taxon>Polyphaga</taxon>
        <taxon>Cucujiformia</taxon>
        <taxon>Curculionidae</taxon>
        <taxon>Scolytinae</taxon>
        <taxon>Dendroctonus</taxon>
    </lineage>
</organism>
<dbReference type="EMBL" id="KB632195">
    <property type="protein sequence ID" value="ERL89969.1"/>
    <property type="molecule type" value="Genomic_DNA"/>
</dbReference>